<evidence type="ECO:0000256" key="10">
    <source>
        <dbReference type="SAM" id="Phobius"/>
    </source>
</evidence>
<keyword evidence="5" id="KW-0862">Zinc</keyword>
<comment type="similarity">
    <text evidence="2">Belongs to the cation diffusion facilitator (CDF) transporter (TC 2.A.4) family. SLC30A subfamily.</text>
</comment>
<organism evidence="13 14">
    <name type="scientific">Novosphingobium tardum</name>
    <dbReference type="NCBI Taxonomy" id="1538021"/>
    <lineage>
        <taxon>Bacteria</taxon>
        <taxon>Pseudomonadati</taxon>
        <taxon>Pseudomonadota</taxon>
        <taxon>Alphaproteobacteria</taxon>
        <taxon>Sphingomonadales</taxon>
        <taxon>Sphingomonadaceae</taxon>
        <taxon>Novosphingobium</taxon>
    </lineage>
</organism>
<gene>
    <name evidence="13" type="ORF">ACFO0A_05385</name>
</gene>
<evidence type="ECO:0000259" key="11">
    <source>
        <dbReference type="Pfam" id="PF01545"/>
    </source>
</evidence>
<evidence type="ECO:0000256" key="2">
    <source>
        <dbReference type="ARBA" id="ARBA00008873"/>
    </source>
</evidence>
<evidence type="ECO:0000256" key="9">
    <source>
        <dbReference type="SAM" id="MobiDB-lite"/>
    </source>
</evidence>
<feature type="domain" description="Cation efflux protein transmembrane" evidence="11">
    <location>
        <begin position="35"/>
        <end position="221"/>
    </location>
</feature>
<dbReference type="PANTHER" id="PTHR11562:SF17">
    <property type="entry name" value="RE54080P-RELATED"/>
    <property type="match status" value="1"/>
</dbReference>
<keyword evidence="14" id="KW-1185">Reference proteome</keyword>
<evidence type="ECO:0000256" key="8">
    <source>
        <dbReference type="ARBA" id="ARBA00023136"/>
    </source>
</evidence>
<accession>A0ABV8RPL0</accession>
<evidence type="ECO:0000256" key="3">
    <source>
        <dbReference type="ARBA" id="ARBA00022448"/>
    </source>
</evidence>
<feature type="transmembrane region" description="Helical" evidence="10">
    <location>
        <begin position="32"/>
        <end position="50"/>
    </location>
</feature>
<keyword evidence="4 10" id="KW-0812">Transmembrane</keyword>
<dbReference type="SUPFAM" id="SSF160240">
    <property type="entry name" value="Cation efflux protein cytoplasmic domain-like"/>
    <property type="match status" value="1"/>
</dbReference>
<keyword evidence="6 10" id="KW-1133">Transmembrane helix</keyword>
<keyword evidence="3" id="KW-0813">Transport</keyword>
<evidence type="ECO:0000256" key="7">
    <source>
        <dbReference type="ARBA" id="ARBA00023065"/>
    </source>
</evidence>
<dbReference type="Pfam" id="PF01545">
    <property type="entry name" value="Cation_efflux"/>
    <property type="match status" value="1"/>
</dbReference>
<feature type="region of interest" description="Disordered" evidence="9">
    <location>
        <begin position="1"/>
        <end position="23"/>
    </location>
</feature>
<dbReference type="Proteomes" id="UP001595828">
    <property type="component" value="Unassembled WGS sequence"/>
</dbReference>
<dbReference type="EMBL" id="JBHSDR010000003">
    <property type="protein sequence ID" value="MFC4294490.1"/>
    <property type="molecule type" value="Genomic_DNA"/>
</dbReference>
<feature type="transmembrane region" description="Helical" evidence="10">
    <location>
        <begin position="195"/>
        <end position="216"/>
    </location>
</feature>
<reference evidence="14" key="1">
    <citation type="journal article" date="2019" name="Int. J. Syst. Evol. Microbiol.">
        <title>The Global Catalogue of Microorganisms (GCM) 10K type strain sequencing project: providing services to taxonomists for standard genome sequencing and annotation.</title>
        <authorList>
            <consortium name="The Broad Institute Genomics Platform"/>
            <consortium name="The Broad Institute Genome Sequencing Center for Infectious Disease"/>
            <person name="Wu L."/>
            <person name="Ma J."/>
        </authorList>
    </citation>
    <scope>NUCLEOTIDE SEQUENCE [LARGE SCALE GENOMIC DNA]</scope>
    <source>
        <strain evidence="14">CGMCC 1.12989</strain>
    </source>
</reference>
<dbReference type="Pfam" id="PF16916">
    <property type="entry name" value="ZT_dimer"/>
    <property type="match status" value="1"/>
</dbReference>
<feature type="transmembrane region" description="Helical" evidence="10">
    <location>
        <begin position="70"/>
        <end position="88"/>
    </location>
</feature>
<keyword evidence="5" id="KW-0864">Zinc transport</keyword>
<dbReference type="RefSeq" id="WP_379537940.1">
    <property type="nucleotide sequence ID" value="NZ_JBHSDR010000003.1"/>
</dbReference>
<dbReference type="InterPro" id="IPR027470">
    <property type="entry name" value="Cation_efflux_CTD"/>
</dbReference>
<feature type="transmembrane region" description="Helical" evidence="10">
    <location>
        <begin position="131"/>
        <end position="155"/>
    </location>
</feature>
<evidence type="ECO:0000256" key="6">
    <source>
        <dbReference type="ARBA" id="ARBA00022989"/>
    </source>
</evidence>
<dbReference type="InterPro" id="IPR050681">
    <property type="entry name" value="CDF/SLC30A"/>
</dbReference>
<dbReference type="PANTHER" id="PTHR11562">
    <property type="entry name" value="CATION EFFLUX PROTEIN/ ZINC TRANSPORTER"/>
    <property type="match status" value="1"/>
</dbReference>
<sequence>MSAENHVETGPHRDHGHDGHGHDHAPTSFGRAFAIGVGLNTAFVAIEAGYGIASGSMALVADAGHNLGDVLGLLVAWGASVLVARPPSERFTYGLKSSSILAALINAALLWIALGAILIETLRRLADPQPVPGGTVMAVAAVGIVVNTVTALLFMRGRKGDLNVRGAFLHMAADAAVSAGVVVAGLAIAKTGAAWIDPVTSLAIVAIIGWGSWGLLRDSVKLGLLGVPEGIEPPEVRAWLAALPGVTAVHDLHIWPMSTTETAFTAHLVMPAGHPGDVFLHNVAHELEHRFGIGHPTIQVETEADCALHPEHVV</sequence>
<dbReference type="SUPFAM" id="SSF161111">
    <property type="entry name" value="Cation efflux protein transmembrane domain-like"/>
    <property type="match status" value="1"/>
</dbReference>
<feature type="domain" description="Cation efflux protein cytoplasmic" evidence="12">
    <location>
        <begin position="231"/>
        <end position="302"/>
    </location>
</feature>
<feature type="transmembrane region" description="Helical" evidence="10">
    <location>
        <begin position="100"/>
        <end position="119"/>
    </location>
</feature>
<evidence type="ECO:0000256" key="4">
    <source>
        <dbReference type="ARBA" id="ARBA00022692"/>
    </source>
</evidence>
<dbReference type="Gene3D" id="1.20.1510.10">
    <property type="entry name" value="Cation efflux protein transmembrane domain"/>
    <property type="match status" value="1"/>
</dbReference>
<keyword evidence="7" id="KW-0406">Ion transport</keyword>
<evidence type="ECO:0000313" key="14">
    <source>
        <dbReference type="Proteomes" id="UP001595828"/>
    </source>
</evidence>
<dbReference type="InterPro" id="IPR058533">
    <property type="entry name" value="Cation_efflux_TM"/>
</dbReference>
<dbReference type="NCBIfam" id="TIGR01297">
    <property type="entry name" value="CDF"/>
    <property type="match status" value="1"/>
</dbReference>
<comment type="caution">
    <text evidence="13">The sequence shown here is derived from an EMBL/GenBank/DDBJ whole genome shotgun (WGS) entry which is preliminary data.</text>
</comment>
<evidence type="ECO:0000259" key="12">
    <source>
        <dbReference type="Pfam" id="PF16916"/>
    </source>
</evidence>
<comment type="subcellular location">
    <subcellularLocation>
        <location evidence="1">Membrane</location>
        <topology evidence="1">Multi-pass membrane protein</topology>
    </subcellularLocation>
</comment>
<proteinExistence type="inferred from homology"/>
<evidence type="ECO:0000256" key="1">
    <source>
        <dbReference type="ARBA" id="ARBA00004141"/>
    </source>
</evidence>
<name>A0ABV8RPL0_9SPHN</name>
<evidence type="ECO:0000313" key="13">
    <source>
        <dbReference type="EMBL" id="MFC4294490.1"/>
    </source>
</evidence>
<dbReference type="InterPro" id="IPR027469">
    <property type="entry name" value="Cation_efflux_TMD_sf"/>
</dbReference>
<keyword evidence="8 10" id="KW-0472">Membrane</keyword>
<feature type="transmembrane region" description="Helical" evidence="10">
    <location>
        <begin position="167"/>
        <end position="189"/>
    </location>
</feature>
<dbReference type="InterPro" id="IPR036837">
    <property type="entry name" value="Cation_efflux_CTD_sf"/>
</dbReference>
<dbReference type="InterPro" id="IPR002524">
    <property type="entry name" value="Cation_efflux"/>
</dbReference>
<evidence type="ECO:0000256" key="5">
    <source>
        <dbReference type="ARBA" id="ARBA00022906"/>
    </source>
</evidence>
<protein>
    <submittedName>
        <fullName evidence="13">Cation diffusion facilitator family transporter</fullName>
    </submittedName>
</protein>